<dbReference type="Pfam" id="PF00570">
    <property type="entry name" value="HRDC"/>
    <property type="match status" value="1"/>
</dbReference>
<dbReference type="GO" id="GO:0006281">
    <property type="term" value="P:DNA repair"/>
    <property type="evidence" value="ECO:0007669"/>
    <property type="project" value="InterPro"/>
</dbReference>
<dbReference type="Gene3D" id="2.30.30.940">
    <property type="match status" value="1"/>
</dbReference>
<keyword evidence="3" id="KW-1185">Reference proteome</keyword>
<dbReference type="PANTHER" id="PTHR47642">
    <property type="entry name" value="ATP-DEPENDENT DNA HELICASE"/>
    <property type="match status" value="1"/>
</dbReference>
<dbReference type="PROSITE" id="PS50967">
    <property type="entry name" value="HRDC"/>
    <property type="match status" value="1"/>
</dbReference>
<dbReference type="GO" id="GO:0003678">
    <property type="term" value="F:DNA helicase activity"/>
    <property type="evidence" value="ECO:0007669"/>
    <property type="project" value="InterPro"/>
</dbReference>
<dbReference type="InterPro" id="IPR010285">
    <property type="entry name" value="DNA_helicase_pif1-like_DEAD"/>
</dbReference>
<dbReference type="SUPFAM" id="SSF47819">
    <property type="entry name" value="HRDC-like"/>
    <property type="match status" value="1"/>
</dbReference>
<dbReference type="InterPro" id="IPR044876">
    <property type="entry name" value="HRDC_dom_sf"/>
</dbReference>
<dbReference type="InterPro" id="IPR003593">
    <property type="entry name" value="AAA+_ATPase"/>
</dbReference>
<dbReference type="PANTHER" id="PTHR47642:SF5">
    <property type="entry name" value="ATP-DEPENDENT DNA HELICASE"/>
    <property type="match status" value="1"/>
</dbReference>
<proteinExistence type="predicted"/>
<reference evidence="2 3" key="1">
    <citation type="journal article" date="2011" name="Stand. Genomic Sci.">
        <title>Complete genome sequence of Haliscomenobacter hydrossis type strain (O).</title>
        <authorList>
            <consortium name="US DOE Joint Genome Institute (JGI-PGF)"/>
            <person name="Daligault H."/>
            <person name="Lapidus A."/>
            <person name="Zeytun A."/>
            <person name="Nolan M."/>
            <person name="Lucas S."/>
            <person name="Del Rio T.G."/>
            <person name="Tice H."/>
            <person name="Cheng J.F."/>
            <person name="Tapia R."/>
            <person name="Han C."/>
            <person name="Goodwin L."/>
            <person name="Pitluck S."/>
            <person name="Liolios K."/>
            <person name="Pagani I."/>
            <person name="Ivanova N."/>
            <person name="Huntemann M."/>
            <person name="Mavromatis K."/>
            <person name="Mikhailova N."/>
            <person name="Pati A."/>
            <person name="Chen A."/>
            <person name="Palaniappan K."/>
            <person name="Land M."/>
            <person name="Hauser L."/>
            <person name="Brambilla E.M."/>
            <person name="Rohde M."/>
            <person name="Verbarg S."/>
            <person name="Goker M."/>
            <person name="Bristow J."/>
            <person name="Eisen J.A."/>
            <person name="Markowitz V."/>
            <person name="Hugenholtz P."/>
            <person name="Kyrpides N.C."/>
            <person name="Klenk H.P."/>
            <person name="Woyke T."/>
        </authorList>
    </citation>
    <scope>NUCLEOTIDE SEQUENCE [LARGE SCALE GENOMIC DNA]</scope>
    <source>
        <strain evidence="3">ATCC 27775 / DSM 1100 / LMG 10767 / O</strain>
    </source>
</reference>
<name>F4KTP2_HALH1</name>
<evidence type="ECO:0000259" key="1">
    <source>
        <dbReference type="PROSITE" id="PS50967"/>
    </source>
</evidence>
<dbReference type="HOGENOM" id="CLU_001613_6_0_10"/>
<sequence length="822" mass="93170">MNPQSNPQLELAHEYVRNTRKNIFLTGKAGTGKTTFLRNLQNDLIKRMVIVASTGVAAINAGGMTIHSFFQLPFGPYLPGKMEDASRMRRFTGQKISLIKSLDLLVIDEISMVRADVLDGIDEVLRRYRDRSLPFGGVQLLMIGDLHQLPPVVKDEEWNLLREHYRTAYFFGSHALQQTDTVRIELKHIYRQSDEHFIALLNKVRDNKIDDEVLSLLNSRYIPNFQPKEEDAYITLTAHNASAREINSHKLAELPGKVQQFSASVTGDFPSFSYPTDEVLEFKKEAQVMFVKNDISHDKRYYNGKIGKIIKIDDGIIYVKCPGDYLEIEVKPDEWKNVKYSLDEENKEVKEDTVGTFTQYPLKLAWAITIHKSQGLTFERAVIDAQAAFAHGQVYVALSRCKSFEGIVLHSKIGQSSVRTDTVVKNYTEEADKNAPDEAHLTQSKVEFQQTLIRELFDFSAFKRHLEHARRTFLGHSNTLSTDSVTQFQAVEEQAQAEVLSVAQKFRPQMEMYFLQGGLPEENTELQQRIQKASVYFEDKVGAVILPLLKNIPLITDNKAVEKLAAEALGDLFKDLFIKTACFTKSKTSFVAQQYLQTKANAEIDFLRTPTKPAVNKRSAAINTPHPALYHTLLKWREDMAAAYEIELYDVLPSKSLQLIVQMLPTSTAALKKVKGIGKGKIKQFGTELLSIIKQYVEVNELQEMQLFLPEIEVPLKPIKPDTKLLSFELYKAGKTVAEIALERSLAPTTIEGHLAHYVGTGELDVLDFVEQTKIQPIIECLQASETGFLNEAKAALGDDFSYTEIRMVQKFFERLVEQGEI</sequence>
<dbReference type="RefSeq" id="WP_013767945.1">
    <property type="nucleotide sequence ID" value="NC_015510.1"/>
</dbReference>
<dbReference type="SMART" id="SM00341">
    <property type="entry name" value="HRDC"/>
    <property type="match status" value="1"/>
</dbReference>
<dbReference type="OrthoDB" id="9763659at2"/>
<evidence type="ECO:0000313" key="3">
    <source>
        <dbReference type="Proteomes" id="UP000008461"/>
    </source>
</evidence>
<dbReference type="InterPro" id="IPR027417">
    <property type="entry name" value="P-loop_NTPase"/>
</dbReference>
<reference key="2">
    <citation type="submission" date="2011-04" db="EMBL/GenBank/DDBJ databases">
        <title>Complete sequence of chromosome of Haliscomenobacter hydrossis DSM 1100.</title>
        <authorList>
            <consortium name="US DOE Joint Genome Institute (JGI-PGF)"/>
            <person name="Lucas S."/>
            <person name="Han J."/>
            <person name="Lapidus A."/>
            <person name="Bruce D."/>
            <person name="Goodwin L."/>
            <person name="Pitluck S."/>
            <person name="Peters L."/>
            <person name="Kyrpides N."/>
            <person name="Mavromatis K."/>
            <person name="Ivanova N."/>
            <person name="Ovchinnikova G."/>
            <person name="Pagani I."/>
            <person name="Daligault H."/>
            <person name="Detter J.C."/>
            <person name="Han C."/>
            <person name="Land M."/>
            <person name="Hauser L."/>
            <person name="Markowitz V."/>
            <person name="Cheng J.-F."/>
            <person name="Hugenholtz P."/>
            <person name="Woyke T."/>
            <person name="Wu D."/>
            <person name="Verbarg S."/>
            <person name="Frueling A."/>
            <person name="Brambilla E."/>
            <person name="Klenk H.-P."/>
            <person name="Eisen J.A."/>
        </authorList>
    </citation>
    <scope>NUCLEOTIDE SEQUENCE</scope>
    <source>
        <strain>DSM 1100</strain>
    </source>
</reference>
<dbReference type="InterPro" id="IPR029491">
    <property type="entry name" value="Helicase_HTH"/>
</dbReference>
<dbReference type="InterPro" id="IPR010997">
    <property type="entry name" value="HRDC-like_sf"/>
</dbReference>
<dbReference type="InterPro" id="IPR051055">
    <property type="entry name" value="PIF1_helicase"/>
</dbReference>
<dbReference type="GO" id="GO:0000723">
    <property type="term" value="P:telomere maintenance"/>
    <property type="evidence" value="ECO:0007669"/>
    <property type="project" value="InterPro"/>
</dbReference>
<dbReference type="Gene3D" id="1.10.150.80">
    <property type="entry name" value="HRDC domain"/>
    <property type="match status" value="1"/>
</dbReference>
<accession>F4KTP2</accession>
<dbReference type="Pfam" id="PF05970">
    <property type="entry name" value="PIF1"/>
    <property type="match status" value="1"/>
</dbReference>
<dbReference type="CDD" id="cd18809">
    <property type="entry name" value="SF1_C_RecD"/>
    <property type="match status" value="1"/>
</dbReference>
<dbReference type="InterPro" id="IPR002121">
    <property type="entry name" value="HRDC_dom"/>
</dbReference>
<dbReference type="KEGG" id="hhy:Halhy_5592"/>
<dbReference type="SMART" id="SM00382">
    <property type="entry name" value="AAA"/>
    <property type="match status" value="1"/>
</dbReference>
<gene>
    <name evidence="2" type="ordered locus">Halhy_5592</name>
</gene>
<dbReference type="STRING" id="760192.Halhy_5592"/>
<dbReference type="EMBL" id="CP002691">
    <property type="protein sequence ID" value="AEE53416.1"/>
    <property type="molecule type" value="Genomic_DNA"/>
</dbReference>
<organism evidence="2 3">
    <name type="scientific">Haliscomenobacter hydrossis (strain ATCC 27775 / DSM 1100 / LMG 10767 / O)</name>
    <dbReference type="NCBI Taxonomy" id="760192"/>
    <lineage>
        <taxon>Bacteria</taxon>
        <taxon>Pseudomonadati</taxon>
        <taxon>Bacteroidota</taxon>
        <taxon>Saprospiria</taxon>
        <taxon>Saprospirales</taxon>
        <taxon>Haliscomenobacteraceae</taxon>
        <taxon>Haliscomenobacter</taxon>
    </lineage>
</organism>
<feature type="domain" description="HRDC" evidence="1">
    <location>
        <begin position="623"/>
        <end position="703"/>
    </location>
</feature>
<dbReference type="GO" id="GO:0003676">
    <property type="term" value="F:nucleic acid binding"/>
    <property type="evidence" value="ECO:0007669"/>
    <property type="project" value="InterPro"/>
</dbReference>
<dbReference type="Gene3D" id="3.40.50.300">
    <property type="entry name" value="P-loop containing nucleotide triphosphate hydrolases"/>
    <property type="match status" value="2"/>
</dbReference>
<dbReference type="SUPFAM" id="SSF52540">
    <property type="entry name" value="P-loop containing nucleoside triphosphate hydrolases"/>
    <property type="match status" value="2"/>
</dbReference>
<dbReference type="Proteomes" id="UP000008461">
    <property type="component" value="Chromosome"/>
</dbReference>
<dbReference type="GO" id="GO:0000166">
    <property type="term" value="F:nucleotide binding"/>
    <property type="evidence" value="ECO:0007669"/>
    <property type="project" value="InterPro"/>
</dbReference>
<dbReference type="eggNOG" id="COG0507">
    <property type="taxonomic scope" value="Bacteria"/>
</dbReference>
<dbReference type="Pfam" id="PF14493">
    <property type="entry name" value="HTH_40"/>
    <property type="match status" value="1"/>
</dbReference>
<dbReference type="FunFam" id="3.40.50.300:FF:001498">
    <property type="entry name" value="ATP-dependent DNA helicase"/>
    <property type="match status" value="1"/>
</dbReference>
<dbReference type="AlphaFoldDB" id="F4KTP2"/>
<evidence type="ECO:0000313" key="2">
    <source>
        <dbReference type="EMBL" id="AEE53416.1"/>
    </source>
</evidence>
<protein>
    <submittedName>
        <fullName evidence="2">HRDC domain protein</fullName>
    </submittedName>
</protein>